<dbReference type="EMBL" id="MRYD01000256">
    <property type="protein sequence ID" value="OSZ56778.1"/>
    <property type="molecule type" value="Genomic_DNA"/>
</dbReference>
<sequence length="198" mass="21755">MTVRALAVEGAFEFTPRVHRDERGIFTSPLQGEEFARAVGHSMPVVQTNHNRSARGVLRGVHFTTTPPGQAKYVHCARGRAMDFVVDLRLGSPTFGVWDTVEMDTESFHSIYLPVGVGHAFLALEDDTVMSYLVSSPYRPGLEQSLDPFDPVLALPWPEGLARTLSKRDAHAVGLAEARELGMLPRYEDCLAVTAGYA</sequence>
<dbReference type="InterPro" id="IPR000888">
    <property type="entry name" value="RmlC-like"/>
</dbReference>
<evidence type="ECO:0000313" key="4">
    <source>
        <dbReference type="Proteomes" id="UP000194266"/>
    </source>
</evidence>
<evidence type="ECO:0000313" key="3">
    <source>
        <dbReference type="EMBL" id="OSZ56778.1"/>
    </source>
</evidence>
<organism evidence="3 4">
    <name type="scientific">Streptomyces pharetrae CZA14</name>
    <dbReference type="NCBI Taxonomy" id="1144883"/>
    <lineage>
        <taxon>Bacteria</taxon>
        <taxon>Bacillati</taxon>
        <taxon>Actinomycetota</taxon>
        <taxon>Actinomycetes</taxon>
        <taxon>Kitasatosporales</taxon>
        <taxon>Streptomycetaceae</taxon>
        <taxon>Streptomyces</taxon>
    </lineage>
</organism>
<dbReference type="InterPro" id="IPR014710">
    <property type="entry name" value="RmlC-like_jellyroll"/>
</dbReference>
<gene>
    <name evidence="3" type="ORF">OQI_31050</name>
</gene>
<dbReference type="Pfam" id="PF00908">
    <property type="entry name" value="dTDP_sugar_isom"/>
    <property type="match status" value="1"/>
</dbReference>
<dbReference type="CDD" id="cd00438">
    <property type="entry name" value="cupin_RmlC"/>
    <property type="match status" value="1"/>
</dbReference>
<proteinExistence type="inferred from homology"/>
<protein>
    <submittedName>
        <fullName evidence="3">dTDP-4-dehydrorhamnose 3,5-epimerase</fullName>
    </submittedName>
</protein>
<dbReference type="Gene3D" id="2.60.120.10">
    <property type="entry name" value="Jelly Rolls"/>
    <property type="match status" value="1"/>
</dbReference>
<keyword evidence="2" id="KW-0413">Isomerase</keyword>
<dbReference type="PANTHER" id="PTHR21047">
    <property type="entry name" value="DTDP-6-DEOXY-D-GLUCOSE-3,5 EPIMERASE"/>
    <property type="match status" value="1"/>
</dbReference>
<accession>A0ABX3YA89</accession>
<dbReference type="InterPro" id="IPR011051">
    <property type="entry name" value="RmlC_Cupin_sf"/>
</dbReference>
<reference evidence="3 4" key="1">
    <citation type="submission" date="2016-12" db="EMBL/GenBank/DDBJ databases">
        <title>Genome Mining:The Detection of Biosynthetic Gene Clusters to Aid in the Expression of Curamycin A produced by Streptomyces sp. strain CZA14.</title>
        <authorList>
            <person name="Durrell K.A."/>
            <person name="Kirby B.M."/>
            <person name="Khan W."/>
            <person name="Mthethwa T."/>
            <person name="Le Roes-Hill M."/>
        </authorList>
    </citation>
    <scope>NUCLEOTIDE SEQUENCE [LARGE SCALE GENOMIC DNA]</scope>
    <source>
        <strain evidence="3 4">CZA14</strain>
    </source>
</reference>
<keyword evidence="4" id="KW-1185">Reference proteome</keyword>
<comment type="caution">
    <text evidence="3">The sequence shown here is derived from an EMBL/GenBank/DDBJ whole genome shotgun (WGS) entry which is preliminary data.</text>
</comment>
<comment type="similarity">
    <text evidence="1">Belongs to the dTDP-4-dehydrorhamnose 3,5-epimerase family.</text>
</comment>
<name>A0ABX3YA89_9ACTN</name>
<evidence type="ECO:0000256" key="2">
    <source>
        <dbReference type="ARBA" id="ARBA00023235"/>
    </source>
</evidence>
<dbReference type="Proteomes" id="UP000194266">
    <property type="component" value="Unassembled WGS sequence"/>
</dbReference>
<dbReference type="SUPFAM" id="SSF51182">
    <property type="entry name" value="RmlC-like cupins"/>
    <property type="match status" value="1"/>
</dbReference>
<evidence type="ECO:0000256" key="1">
    <source>
        <dbReference type="ARBA" id="ARBA00010154"/>
    </source>
</evidence>
<dbReference type="PANTHER" id="PTHR21047:SF2">
    <property type="entry name" value="THYMIDINE DIPHOSPHO-4-KETO-RHAMNOSE 3,5-EPIMERASE"/>
    <property type="match status" value="1"/>
</dbReference>